<keyword evidence="2" id="KW-1185">Reference proteome</keyword>
<sequence length="226" mass="24220">MAVALSGPLAALASCRLLGIDQQSDAASRESLKPFVEQNMLDLGRQLGGTPSLACFSDTETSWTFEPANNLADQFGETEVLRIEIDCSEDGQDDHRAVFLLTPNLLNAAGPEGDKVNDLDAANDRRLSPRLGPCQIDVRAVADRVRMSVADCSRLEIGHVVALPGLRFDQLELTIEMGEGQVPFVDAALGADKGQKAVRLNRGLDPSFRIPPSDMAAVPQSTPVPN</sequence>
<accession>A0ABQ5VA61</accession>
<proteinExistence type="predicted"/>
<name>A0ABQ5VA61_9PROT</name>
<dbReference type="EMBL" id="BSNK01000002">
    <property type="protein sequence ID" value="GLQ24345.1"/>
    <property type="molecule type" value="Genomic_DNA"/>
</dbReference>
<comment type="caution">
    <text evidence="1">The sequence shown here is derived from an EMBL/GenBank/DDBJ whole genome shotgun (WGS) entry which is preliminary data.</text>
</comment>
<organism evidence="1 2">
    <name type="scientific">Algimonas ampicilliniresistens</name>
    <dbReference type="NCBI Taxonomy" id="1298735"/>
    <lineage>
        <taxon>Bacteria</taxon>
        <taxon>Pseudomonadati</taxon>
        <taxon>Pseudomonadota</taxon>
        <taxon>Alphaproteobacteria</taxon>
        <taxon>Maricaulales</taxon>
        <taxon>Robiginitomaculaceae</taxon>
        <taxon>Algimonas</taxon>
    </lineage>
</organism>
<evidence type="ECO:0000313" key="2">
    <source>
        <dbReference type="Proteomes" id="UP001161391"/>
    </source>
</evidence>
<dbReference type="Proteomes" id="UP001161391">
    <property type="component" value="Unassembled WGS sequence"/>
</dbReference>
<reference evidence="1" key="2">
    <citation type="submission" date="2023-01" db="EMBL/GenBank/DDBJ databases">
        <title>Draft genome sequence of Algimonas ampicilliniresistens strain NBRC 108219.</title>
        <authorList>
            <person name="Sun Q."/>
            <person name="Mori K."/>
        </authorList>
    </citation>
    <scope>NUCLEOTIDE SEQUENCE</scope>
    <source>
        <strain evidence="1">NBRC 108219</strain>
    </source>
</reference>
<protein>
    <recommendedName>
        <fullName evidence="3">Flagellar motor switch protein FliN-like C-terminal domain-containing protein</fullName>
    </recommendedName>
</protein>
<evidence type="ECO:0008006" key="3">
    <source>
        <dbReference type="Google" id="ProtNLM"/>
    </source>
</evidence>
<gene>
    <name evidence="1" type="ORF">GCM10007853_22190</name>
</gene>
<evidence type="ECO:0000313" key="1">
    <source>
        <dbReference type="EMBL" id="GLQ24345.1"/>
    </source>
</evidence>
<reference evidence="1" key="1">
    <citation type="journal article" date="2014" name="Int. J. Syst. Evol. Microbiol.">
        <title>Complete genome of a new Firmicutes species belonging to the dominant human colonic microbiota ('Ruminococcus bicirculans') reveals two chromosomes and a selective capacity to utilize plant glucans.</title>
        <authorList>
            <consortium name="NISC Comparative Sequencing Program"/>
            <person name="Wegmann U."/>
            <person name="Louis P."/>
            <person name="Goesmann A."/>
            <person name="Henrissat B."/>
            <person name="Duncan S.H."/>
            <person name="Flint H.J."/>
        </authorList>
    </citation>
    <scope>NUCLEOTIDE SEQUENCE</scope>
    <source>
        <strain evidence="1">NBRC 108219</strain>
    </source>
</reference>